<dbReference type="Pfam" id="PF03411">
    <property type="entry name" value="Peptidase_M74"/>
    <property type="match status" value="1"/>
</dbReference>
<keyword evidence="4" id="KW-0574">Periplasm</keyword>
<proteinExistence type="predicted"/>
<evidence type="ECO:0000256" key="1">
    <source>
        <dbReference type="ARBA" id="ARBA00022670"/>
    </source>
</evidence>
<evidence type="ECO:0000256" key="9">
    <source>
        <dbReference type="SAM" id="SignalP"/>
    </source>
</evidence>
<evidence type="ECO:0000256" key="2">
    <source>
        <dbReference type="ARBA" id="ARBA00022723"/>
    </source>
</evidence>
<keyword evidence="11" id="KW-1185">Reference proteome</keyword>
<reference evidence="10 11" key="1">
    <citation type="journal article" date="2015" name="Genome Announc.">
        <title>Genome Assemblies of Three Soil-Associated Devosia species: D. insulae, D. limi, and D. soli.</title>
        <authorList>
            <person name="Hassan Y.I."/>
            <person name="Lepp D."/>
            <person name="Zhou T."/>
        </authorList>
    </citation>
    <scope>NUCLEOTIDE SEQUENCE [LARGE SCALE GENOMIC DNA]</scope>
    <source>
        <strain evidence="10 11">DS-56</strain>
    </source>
</reference>
<keyword evidence="1" id="KW-0645">Protease</keyword>
<gene>
    <name evidence="10" type="ORF">VW23_000050</name>
</gene>
<evidence type="ECO:0000256" key="6">
    <source>
        <dbReference type="ARBA" id="ARBA00022833"/>
    </source>
</evidence>
<dbReference type="SUPFAM" id="SSF55166">
    <property type="entry name" value="Hedgehog/DD-peptidase"/>
    <property type="match status" value="1"/>
</dbReference>
<dbReference type="InterPro" id="IPR009045">
    <property type="entry name" value="Zn_M74/Hedgehog-like"/>
</dbReference>
<organism evidence="10 11">
    <name type="scientific">Devosia insulae DS-56</name>
    <dbReference type="NCBI Taxonomy" id="1116389"/>
    <lineage>
        <taxon>Bacteria</taxon>
        <taxon>Pseudomonadati</taxon>
        <taxon>Pseudomonadota</taxon>
        <taxon>Alphaproteobacteria</taxon>
        <taxon>Hyphomicrobiales</taxon>
        <taxon>Devosiaceae</taxon>
        <taxon>Devosia</taxon>
    </lineage>
</organism>
<keyword evidence="7" id="KW-0482">Metalloprotease</keyword>
<dbReference type="GO" id="GO:0030288">
    <property type="term" value="C:outer membrane-bounded periplasmic space"/>
    <property type="evidence" value="ECO:0007669"/>
    <property type="project" value="InterPro"/>
</dbReference>
<evidence type="ECO:0000256" key="5">
    <source>
        <dbReference type="ARBA" id="ARBA00022801"/>
    </source>
</evidence>
<protein>
    <submittedName>
        <fullName evidence="10">Penicillin-insensitive murein endopeptidase</fullName>
    </submittedName>
</protein>
<name>A0A1E5XXI1_9HYPH</name>
<feature type="disulfide bond" evidence="8">
    <location>
        <begin position="222"/>
        <end position="229"/>
    </location>
</feature>
<keyword evidence="2" id="KW-0479">Metal-binding</keyword>
<sequence length="281" mass="30342">MLRILGFAVIAFLLSASVASAQPARELFGAMHQPTTGPEVPVGSYAKGCIAGAVQLPSDGPGWQAMRLSRDRRWGSAELVSYIGALAQSAAQDGWPGILVGDMGQARGGPMASGHASHQIGLDVDIWFERMPDYKLSADERESLSARSMLKKGTRDIDPKRFGEAQRLLLYRAAQLPGVARIFVAPGIKRSLCSTTWRDRSFLNKIRPWYGHDDHFHVRLDCPAGVELCVNQAPAPAGDGCGAELDYWFTDEPYKPSTSPPAPPLTLADLPKACTAVLKAD</sequence>
<evidence type="ECO:0000256" key="8">
    <source>
        <dbReference type="PIRSR" id="PIRSR018455-2"/>
    </source>
</evidence>
<keyword evidence="5" id="KW-0378">Hydrolase</keyword>
<dbReference type="RefSeq" id="WP_069907565.1">
    <property type="nucleotide sequence ID" value="NZ_LAJE02000001.1"/>
</dbReference>
<dbReference type="NCBIfam" id="NF006947">
    <property type="entry name" value="PRK09429.1"/>
    <property type="match status" value="1"/>
</dbReference>
<evidence type="ECO:0000313" key="10">
    <source>
        <dbReference type="EMBL" id="OEO33328.1"/>
    </source>
</evidence>
<feature type="disulfide bond" evidence="8">
    <location>
        <begin position="193"/>
        <end position="241"/>
    </location>
</feature>
<keyword evidence="6" id="KW-0862">Zinc</keyword>
<accession>A0A1E5XXI1</accession>
<dbReference type="Gene3D" id="3.30.1380.10">
    <property type="match status" value="1"/>
</dbReference>
<dbReference type="EMBL" id="LAJE02000001">
    <property type="protein sequence ID" value="OEO33328.1"/>
    <property type="molecule type" value="Genomic_DNA"/>
</dbReference>
<evidence type="ECO:0000256" key="3">
    <source>
        <dbReference type="ARBA" id="ARBA00022729"/>
    </source>
</evidence>
<evidence type="ECO:0000313" key="11">
    <source>
        <dbReference type="Proteomes" id="UP000095463"/>
    </source>
</evidence>
<dbReference type="GO" id="GO:0006508">
    <property type="term" value="P:proteolysis"/>
    <property type="evidence" value="ECO:0007669"/>
    <property type="project" value="UniProtKB-KW"/>
</dbReference>
<keyword evidence="8" id="KW-1015">Disulfide bond</keyword>
<comment type="caution">
    <text evidence="10">The sequence shown here is derived from an EMBL/GenBank/DDBJ whole genome shotgun (WGS) entry which is preliminary data.</text>
</comment>
<feature type="chain" id="PRO_5009190656" evidence="9">
    <location>
        <begin position="22"/>
        <end position="281"/>
    </location>
</feature>
<dbReference type="Proteomes" id="UP000095463">
    <property type="component" value="Unassembled WGS sequence"/>
</dbReference>
<dbReference type="AlphaFoldDB" id="A0A1E5XXI1"/>
<feature type="signal peptide" evidence="9">
    <location>
        <begin position="1"/>
        <end position="21"/>
    </location>
</feature>
<dbReference type="PIRSF" id="PIRSF018455">
    <property type="entry name" value="MepA"/>
    <property type="match status" value="1"/>
</dbReference>
<evidence type="ECO:0000256" key="7">
    <source>
        <dbReference type="ARBA" id="ARBA00023049"/>
    </source>
</evidence>
<feature type="disulfide bond" evidence="8">
    <location>
        <begin position="49"/>
        <end position="274"/>
    </location>
</feature>
<evidence type="ECO:0000256" key="4">
    <source>
        <dbReference type="ARBA" id="ARBA00022764"/>
    </source>
</evidence>
<dbReference type="InterPro" id="IPR005073">
    <property type="entry name" value="Peptidase_M74"/>
</dbReference>
<dbReference type="GO" id="GO:0004252">
    <property type="term" value="F:serine-type endopeptidase activity"/>
    <property type="evidence" value="ECO:0007669"/>
    <property type="project" value="InterPro"/>
</dbReference>
<dbReference type="GO" id="GO:0046872">
    <property type="term" value="F:metal ion binding"/>
    <property type="evidence" value="ECO:0007669"/>
    <property type="project" value="UniProtKB-KW"/>
</dbReference>
<dbReference type="GO" id="GO:0008237">
    <property type="term" value="F:metallopeptidase activity"/>
    <property type="evidence" value="ECO:0007669"/>
    <property type="project" value="UniProtKB-KW"/>
</dbReference>
<keyword evidence="3 9" id="KW-0732">Signal</keyword>